<evidence type="ECO:0000313" key="2">
    <source>
        <dbReference type="Proteomes" id="UP000255303"/>
    </source>
</evidence>
<dbReference type="Proteomes" id="UP000255303">
    <property type="component" value="Unassembled WGS sequence"/>
</dbReference>
<dbReference type="SUPFAM" id="SSF56112">
    <property type="entry name" value="Protein kinase-like (PK-like)"/>
    <property type="match status" value="1"/>
</dbReference>
<dbReference type="RefSeq" id="WP_074855107.1">
    <property type="nucleotide sequence ID" value="NZ_FNZC01000001.1"/>
</dbReference>
<gene>
    <name evidence="1" type="primary">ttg</name>
    <name evidence="1" type="ORF">NCTC10692_02286</name>
</gene>
<sequence length="202" mass="22767">MPIKTKLTNDMLAKLTAGAQVMEEDSLGPKVYRLRDGNFLKMFRRKRLLSSALLVPYSQRFWRNAKRLNSLGIPTLSPLELYQLDAPSLSAVLYSPLQGKTLKDIYLNEPEAFAELLPDLIAFIRNLHRLGIYFRSLHLGNIVRTPEGPLGLIDIADLSFQRRPLSKAKARRNLAHFSRLLDNLGIAEQFPIAALTAAVLDD</sequence>
<dbReference type="AlphaFoldDB" id="A0A379JT64"/>
<organism evidence="1 2">
    <name type="scientific">Ectopseudomonas oleovorans</name>
    <name type="common">Pseudomonas oleovorans</name>
    <dbReference type="NCBI Taxonomy" id="301"/>
    <lineage>
        <taxon>Bacteria</taxon>
        <taxon>Pseudomonadati</taxon>
        <taxon>Pseudomonadota</taxon>
        <taxon>Gammaproteobacteria</taxon>
        <taxon>Pseudomonadales</taxon>
        <taxon>Pseudomonadaceae</taxon>
        <taxon>Ectopseudomonas</taxon>
    </lineage>
</organism>
<accession>A0A379JT64</accession>
<proteinExistence type="predicted"/>
<dbReference type="InterPro" id="IPR011009">
    <property type="entry name" value="Kinase-like_dom_sf"/>
</dbReference>
<reference evidence="1 2" key="1">
    <citation type="submission" date="2018-06" db="EMBL/GenBank/DDBJ databases">
        <authorList>
            <consortium name="Pathogen Informatics"/>
            <person name="Doyle S."/>
        </authorList>
    </citation>
    <scope>NUCLEOTIDE SEQUENCE [LARGE SCALE GENOMIC DNA]</scope>
    <source>
        <strain evidence="1 2">NCTC10692</strain>
    </source>
</reference>
<name>A0A379JT64_ECTOL</name>
<dbReference type="EMBL" id="UGUV01000002">
    <property type="protein sequence ID" value="SUD51827.1"/>
    <property type="molecule type" value="Genomic_DNA"/>
</dbReference>
<evidence type="ECO:0000313" key="1">
    <source>
        <dbReference type="EMBL" id="SUD51827.1"/>
    </source>
</evidence>
<protein>
    <submittedName>
        <fullName evidence="1">Ttg8</fullName>
    </submittedName>
</protein>